<evidence type="ECO:0000256" key="1">
    <source>
        <dbReference type="ARBA" id="ARBA00004496"/>
    </source>
</evidence>
<dbReference type="AlphaFoldDB" id="A0A316UVC3"/>
<dbReference type="InterPro" id="IPR010334">
    <property type="entry name" value="Dcp1"/>
</dbReference>
<dbReference type="PANTHER" id="PTHR16290:SF0">
    <property type="entry name" value="DECAPPING PROTEIN 1, ISOFORM A"/>
    <property type="match status" value="1"/>
</dbReference>
<keyword evidence="4" id="KW-0507">mRNA processing</keyword>
<dbReference type="Pfam" id="PF06058">
    <property type="entry name" value="DCP1"/>
    <property type="match status" value="1"/>
</dbReference>
<evidence type="ECO:0000256" key="2">
    <source>
        <dbReference type="ARBA" id="ARBA00008778"/>
    </source>
</evidence>
<dbReference type="EMBL" id="KZ819667">
    <property type="protein sequence ID" value="PWN27863.1"/>
    <property type="molecule type" value="Genomic_DNA"/>
</dbReference>
<dbReference type="GO" id="GO:0003729">
    <property type="term" value="F:mRNA binding"/>
    <property type="evidence" value="ECO:0007669"/>
    <property type="project" value="TreeGrafter"/>
</dbReference>
<dbReference type="GO" id="GO:0008047">
    <property type="term" value="F:enzyme activator activity"/>
    <property type="evidence" value="ECO:0007669"/>
    <property type="project" value="InterPro"/>
</dbReference>
<evidence type="ECO:0000313" key="6">
    <source>
        <dbReference type="Proteomes" id="UP000245884"/>
    </source>
</evidence>
<dbReference type="GO" id="GO:0000932">
    <property type="term" value="C:P-body"/>
    <property type="evidence" value="ECO:0007669"/>
    <property type="project" value="TreeGrafter"/>
</dbReference>
<dbReference type="STRING" id="1569628.A0A316UVC3"/>
<dbReference type="GO" id="GO:0006397">
    <property type="term" value="P:mRNA processing"/>
    <property type="evidence" value="ECO:0007669"/>
    <property type="project" value="UniProtKB-KW"/>
</dbReference>
<reference evidence="5 6" key="1">
    <citation type="journal article" date="2018" name="Mol. Biol. Evol.">
        <title>Broad Genomic Sampling Reveals a Smut Pathogenic Ancestry of the Fungal Clade Ustilaginomycotina.</title>
        <authorList>
            <person name="Kijpornyongpan T."/>
            <person name="Mondo S.J."/>
            <person name="Barry K."/>
            <person name="Sandor L."/>
            <person name="Lee J."/>
            <person name="Lipzen A."/>
            <person name="Pangilinan J."/>
            <person name="LaButti K."/>
            <person name="Hainaut M."/>
            <person name="Henrissat B."/>
            <person name="Grigoriev I.V."/>
            <person name="Spatafora J.W."/>
            <person name="Aime M.C."/>
        </authorList>
    </citation>
    <scope>NUCLEOTIDE SEQUENCE [LARGE SCALE GENOMIC DNA]</scope>
    <source>
        <strain evidence="5 6">MCA 5214</strain>
    </source>
</reference>
<evidence type="ECO:0000256" key="4">
    <source>
        <dbReference type="ARBA" id="ARBA00022664"/>
    </source>
</evidence>
<dbReference type="OrthoDB" id="440673at2759"/>
<dbReference type="Proteomes" id="UP000245884">
    <property type="component" value="Unassembled WGS sequence"/>
</dbReference>
<dbReference type="PANTHER" id="PTHR16290">
    <property type="entry name" value="TRANSCRIPTION FACTOR SMIF DECAPPING ENZYME DCP1"/>
    <property type="match status" value="1"/>
</dbReference>
<dbReference type="Gene3D" id="2.30.29.30">
    <property type="entry name" value="Pleckstrin-homology domain (PH domain)/Phosphotyrosine-binding domain (PTB)"/>
    <property type="match status" value="1"/>
</dbReference>
<feature type="non-terminal residue" evidence="5">
    <location>
        <position position="1"/>
    </location>
</feature>
<dbReference type="SUPFAM" id="SSF50729">
    <property type="entry name" value="PH domain-like"/>
    <property type="match status" value="1"/>
</dbReference>
<keyword evidence="3" id="KW-0963">Cytoplasm</keyword>
<comment type="similarity">
    <text evidence="2">Belongs to the DCP1 family.</text>
</comment>
<dbReference type="GO" id="GO:0031087">
    <property type="term" value="P:deadenylation-independent decapping of nuclear-transcribed mRNA"/>
    <property type="evidence" value="ECO:0007669"/>
    <property type="project" value="TreeGrafter"/>
</dbReference>
<dbReference type="RefSeq" id="XP_025362475.1">
    <property type="nucleotide sequence ID" value="XM_025504099.1"/>
</dbReference>
<dbReference type="InterPro" id="IPR011993">
    <property type="entry name" value="PH-like_dom_sf"/>
</dbReference>
<name>A0A316UVC3_9BASI</name>
<dbReference type="GeneID" id="37025922"/>
<keyword evidence="6" id="KW-1185">Reference proteome</keyword>
<feature type="non-terminal residue" evidence="5">
    <location>
        <position position="114"/>
    </location>
</feature>
<proteinExistence type="inferred from homology"/>
<comment type="subcellular location">
    <subcellularLocation>
        <location evidence="1">Cytoplasm</location>
    </subcellularLocation>
</comment>
<protein>
    <submittedName>
        <fullName evidence="5">PH domain-like protein</fullName>
    </submittedName>
</protein>
<accession>A0A316UVC3</accession>
<evidence type="ECO:0000256" key="3">
    <source>
        <dbReference type="ARBA" id="ARBA00022490"/>
    </source>
</evidence>
<organism evidence="5 6">
    <name type="scientific">Jaminaea rosea</name>
    <dbReference type="NCBI Taxonomy" id="1569628"/>
    <lineage>
        <taxon>Eukaryota</taxon>
        <taxon>Fungi</taxon>
        <taxon>Dikarya</taxon>
        <taxon>Basidiomycota</taxon>
        <taxon>Ustilaginomycotina</taxon>
        <taxon>Exobasidiomycetes</taxon>
        <taxon>Microstromatales</taxon>
        <taxon>Microstromatales incertae sedis</taxon>
        <taxon>Jaminaea</taxon>
    </lineage>
</organism>
<gene>
    <name evidence="5" type="ORF">BDZ90DRAFT_211198</name>
</gene>
<evidence type="ECO:0000313" key="5">
    <source>
        <dbReference type="EMBL" id="PWN27863.1"/>
    </source>
</evidence>
<dbReference type="GO" id="GO:0000290">
    <property type="term" value="P:deadenylation-dependent decapping of nuclear-transcribed mRNA"/>
    <property type="evidence" value="ECO:0007669"/>
    <property type="project" value="InterPro"/>
</dbReference>
<sequence length="114" mass="12940">SARHAFNIKVLRRHDASISSILYSASFVVLYQYSTSSSSWTKTGIEGPMFLFKRSESPFYGAFVLNRNGVENWASSIRGEDDLEVSEDFVIFRSTSDGDGDRVVGIWVFEKEQR</sequence>